<dbReference type="EC" id="4.2.1.20" evidence="8"/>
<evidence type="ECO:0000313" key="10">
    <source>
        <dbReference type="EMBL" id="SUM44279.1"/>
    </source>
</evidence>
<gene>
    <name evidence="8 10" type="primary">trpA</name>
    <name evidence="11" type="ORF">BJR09_00850</name>
    <name evidence="10" type="ORF">NCTC13830_01679</name>
</gene>
<dbReference type="GO" id="GO:0005829">
    <property type="term" value="C:cytosol"/>
    <property type="evidence" value="ECO:0007669"/>
    <property type="project" value="TreeGrafter"/>
</dbReference>
<evidence type="ECO:0000256" key="5">
    <source>
        <dbReference type="ARBA" id="ARBA00023141"/>
    </source>
</evidence>
<dbReference type="InterPro" id="IPR011060">
    <property type="entry name" value="RibuloseP-bd_barrel"/>
</dbReference>
<dbReference type="InterPro" id="IPR002028">
    <property type="entry name" value="Trp_synthase_suA"/>
</dbReference>
<keyword evidence="6 8" id="KW-0456">Lyase</keyword>
<dbReference type="SUPFAM" id="SSF51366">
    <property type="entry name" value="Ribulose-phoshate binding barrel"/>
    <property type="match status" value="1"/>
</dbReference>
<dbReference type="OrthoDB" id="9804578at2"/>
<name>A0A380FZG8_9STAP</name>
<evidence type="ECO:0000256" key="8">
    <source>
        <dbReference type="HAMAP-Rule" id="MF_00131"/>
    </source>
</evidence>
<dbReference type="Gene3D" id="3.20.20.70">
    <property type="entry name" value="Aldolase class I"/>
    <property type="match status" value="1"/>
</dbReference>
<evidence type="ECO:0000256" key="1">
    <source>
        <dbReference type="ARBA" id="ARBA00004733"/>
    </source>
</evidence>
<dbReference type="HAMAP" id="MF_00131">
    <property type="entry name" value="Trp_synth_alpha"/>
    <property type="match status" value="1"/>
</dbReference>
<dbReference type="Proteomes" id="UP000254047">
    <property type="component" value="Unassembled WGS sequence"/>
</dbReference>
<evidence type="ECO:0000256" key="7">
    <source>
        <dbReference type="ARBA" id="ARBA00049047"/>
    </source>
</evidence>
<reference evidence="10 12" key="1">
    <citation type="submission" date="2018-06" db="EMBL/GenBank/DDBJ databases">
        <authorList>
            <consortium name="Pathogen Informatics"/>
            <person name="Doyle S."/>
        </authorList>
    </citation>
    <scope>NUCLEOTIDE SEQUENCE [LARGE SCALE GENOMIC DNA]</scope>
    <source>
        <strain evidence="10 12">NCTC13830</strain>
    </source>
</reference>
<feature type="active site" description="Proton acceptor" evidence="8">
    <location>
        <position position="31"/>
    </location>
</feature>
<comment type="function">
    <text evidence="8">The alpha subunit is responsible for the aldol cleavage of indoleglycerol phosphate to indole and glyceraldehyde 3-phosphate.</text>
</comment>
<keyword evidence="13" id="KW-1185">Reference proteome</keyword>
<reference evidence="11 13" key="2">
    <citation type="submission" date="2019-04" db="EMBL/GenBank/DDBJ databases">
        <title>Genomic characterization of Staphylococcus petrasii strains.</title>
        <authorList>
            <person name="Vrbovska V."/>
            <person name="Kovarovic V."/>
            <person name="Maslanova I."/>
            <person name="Indrakova A."/>
            <person name="Petras P."/>
            <person name="Sedo O."/>
            <person name="Svec P."/>
            <person name="Fisarova L."/>
            <person name="Sedlacek I."/>
            <person name="Doskar J."/>
            <person name="Pantucek R."/>
        </authorList>
    </citation>
    <scope>NUCLEOTIDE SEQUENCE [LARGE SCALE GENOMIC DNA]</scope>
    <source>
        <strain evidence="11 13">P5404</strain>
    </source>
</reference>
<organism evidence="10 12">
    <name type="scientific">Staphylococcus petrasii</name>
    <dbReference type="NCBI Taxonomy" id="1276936"/>
    <lineage>
        <taxon>Bacteria</taxon>
        <taxon>Bacillati</taxon>
        <taxon>Bacillota</taxon>
        <taxon>Bacilli</taxon>
        <taxon>Bacillales</taxon>
        <taxon>Staphylococcaceae</taxon>
        <taxon>Staphylococcus</taxon>
    </lineage>
</organism>
<comment type="subunit">
    <text evidence="2 8">Tetramer of two alpha and two beta chains.</text>
</comment>
<evidence type="ECO:0000256" key="3">
    <source>
        <dbReference type="ARBA" id="ARBA00022605"/>
    </source>
</evidence>
<evidence type="ECO:0000256" key="4">
    <source>
        <dbReference type="ARBA" id="ARBA00022822"/>
    </source>
</evidence>
<evidence type="ECO:0000313" key="11">
    <source>
        <dbReference type="EMBL" id="TGE19541.1"/>
    </source>
</evidence>
<protein>
    <recommendedName>
        <fullName evidence="8">Tryptophan synthase alpha chain</fullName>
        <ecNumber evidence="8">4.2.1.20</ecNumber>
    </recommendedName>
</protein>
<dbReference type="InterPro" id="IPR013785">
    <property type="entry name" value="Aldolase_TIM"/>
</dbReference>
<comment type="catalytic activity">
    <reaction evidence="7 8">
        <text>(1S,2R)-1-C-(indol-3-yl)glycerol 3-phosphate + L-serine = D-glyceraldehyde 3-phosphate + L-tryptophan + H2O</text>
        <dbReference type="Rhea" id="RHEA:10532"/>
        <dbReference type="ChEBI" id="CHEBI:15377"/>
        <dbReference type="ChEBI" id="CHEBI:33384"/>
        <dbReference type="ChEBI" id="CHEBI:57912"/>
        <dbReference type="ChEBI" id="CHEBI:58866"/>
        <dbReference type="ChEBI" id="CHEBI:59776"/>
        <dbReference type="EC" id="4.2.1.20"/>
    </reaction>
</comment>
<evidence type="ECO:0000256" key="2">
    <source>
        <dbReference type="ARBA" id="ARBA00011270"/>
    </source>
</evidence>
<evidence type="ECO:0000256" key="6">
    <source>
        <dbReference type="ARBA" id="ARBA00023239"/>
    </source>
</evidence>
<dbReference type="NCBIfam" id="TIGR00262">
    <property type="entry name" value="trpA"/>
    <property type="match status" value="1"/>
</dbReference>
<proteinExistence type="inferred from homology"/>
<dbReference type="PROSITE" id="PS00167">
    <property type="entry name" value="TRP_SYNTHASE_ALPHA"/>
    <property type="match status" value="1"/>
</dbReference>
<dbReference type="EMBL" id="SRLS01000001">
    <property type="protein sequence ID" value="TGE19541.1"/>
    <property type="molecule type" value="Genomic_DNA"/>
</dbReference>
<evidence type="ECO:0000313" key="13">
    <source>
        <dbReference type="Proteomes" id="UP000297598"/>
    </source>
</evidence>
<dbReference type="RefSeq" id="WP_103298130.1">
    <property type="nucleotide sequence ID" value="NZ_PPQT01000061.1"/>
</dbReference>
<evidence type="ECO:0000313" key="12">
    <source>
        <dbReference type="Proteomes" id="UP000254047"/>
    </source>
</evidence>
<dbReference type="Proteomes" id="UP000297598">
    <property type="component" value="Unassembled WGS sequence"/>
</dbReference>
<dbReference type="Pfam" id="PF00290">
    <property type="entry name" value="Trp_syntA"/>
    <property type="match status" value="1"/>
</dbReference>
<dbReference type="InterPro" id="IPR018204">
    <property type="entry name" value="Trp_synthase_alpha_AS"/>
</dbReference>
<dbReference type="AlphaFoldDB" id="A0A380FZG8"/>
<feature type="active site" description="Proton acceptor" evidence="8">
    <location>
        <position position="42"/>
    </location>
</feature>
<keyword evidence="5 8" id="KW-0057">Aromatic amino acid biosynthesis</keyword>
<keyword evidence="4 8" id="KW-0822">Tryptophan biosynthesis</keyword>
<dbReference type="EMBL" id="UHDO01000001">
    <property type="protein sequence ID" value="SUM44279.1"/>
    <property type="molecule type" value="Genomic_DNA"/>
</dbReference>
<dbReference type="CDD" id="cd04724">
    <property type="entry name" value="Tryptophan_synthase_alpha"/>
    <property type="match status" value="1"/>
</dbReference>
<comment type="pathway">
    <text evidence="1 8">Amino-acid biosynthesis; L-tryptophan biosynthesis; L-tryptophan from chorismate: step 5/5.</text>
</comment>
<accession>A0A380FZG8</accession>
<dbReference type="PANTHER" id="PTHR43406">
    <property type="entry name" value="TRYPTOPHAN SYNTHASE, ALPHA CHAIN"/>
    <property type="match status" value="1"/>
</dbReference>
<dbReference type="GO" id="GO:0004834">
    <property type="term" value="F:tryptophan synthase activity"/>
    <property type="evidence" value="ECO:0007669"/>
    <property type="project" value="UniProtKB-UniRule"/>
</dbReference>
<comment type="similarity">
    <text evidence="8 9">Belongs to the TrpA family.</text>
</comment>
<dbReference type="PANTHER" id="PTHR43406:SF1">
    <property type="entry name" value="TRYPTOPHAN SYNTHASE ALPHA CHAIN, CHLOROPLASTIC"/>
    <property type="match status" value="1"/>
</dbReference>
<sequence length="242" mass="27015">MTKLFIPYVMGNKDFINNIKVLDKNGADIIEIGVPFSDPVADGPVIMNAGNKAIKEGVTIDFIFKELASHQNEINCKYVLMTYYNIIVSYGEEAFFKECEKTGVYGVIIPDLPFELAEALKRRVSQYSVKIISLIAMTASEERIKTIAQHAEGFIYTVTMNATTGKDGTFHPELKEKIKSIKELTNIPVVAGFGIRTPEHVTNIIEVADGVVIGSEIVKRFESYHPGEMEEYLVSIREALNK</sequence>
<evidence type="ECO:0000256" key="9">
    <source>
        <dbReference type="RuleBase" id="RU003662"/>
    </source>
</evidence>
<dbReference type="UniPathway" id="UPA00035">
    <property type="reaction ID" value="UER00044"/>
</dbReference>
<keyword evidence="3 8" id="KW-0028">Amino-acid biosynthesis</keyword>